<dbReference type="Proteomes" id="UP001472677">
    <property type="component" value="Unassembled WGS sequence"/>
</dbReference>
<comment type="caution">
    <text evidence="1">The sequence shown here is derived from an EMBL/GenBank/DDBJ whole genome shotgun (WGS) entry which is preliminary data.</text>
</comment>
<organism evidence="1 2">
    <name type="scientific">Hibiscus sabdariffa</name>
    <name type="common">roselle</name>
    <dbReference type="NCBI Taxonomy" id="183260"/>
    <lineage>
        <taxon>Eukaryota</taxon>
        <taxon>Viridiplantae</taxon>
        <taxon>Streptophyta</taxon>
        <taxon>Embryophyta</taxon>
        <taxon>Tracheophyta</taxon>
        <taxon>Spermatophyta</taxon>
        <taxon>Magnoliopsida</taxon>
        <taxon>eudicotyledons</taxon>
        <taxon>Gunneridae</taxon>
        <taxon>Pentapetalae</taxon>
        <taxon>rosids</taxon>
        <taxon>malvids</taxon>
        <taxon>Malvales</taxon>
        <taxon>Malvaceae</taxon>
        <taxon>Malvoideae</taxon>
        <taxon>Hibiscus</taxon>
    </lineage>
</organism>
<evidence type="ECO:0000313" key="1">
    <source>
        <dbReference type="EMBL" id="KAK8512005.1"/>
    </source>
</evidence>
<accession>A0ABR2BZG6</accession>
<gene>
    <name evidence="1" type="ORF">V6N12_074690</name>
</gene>
<name>A0ABR2BZG6_9ROSI</name>
<keyword evidence="2" id="KW-1185">Reference proteome</keyword>
<reference evidence="1 2" key="1">
    <citation type="journal article" date="2024" name="G3 (Bethesda)">
        <title>Genome assembly of Hibiscus sabdariffa L. provides insights into metabolisms of medicinal natural products.</title>
        <authorList>
            <person name="Kim T."/>
        </authorList>
    </citation>
    <scope>NUCLEOTIDE SEQUENCE [LARGE SCALE GENOMIC DNA]</scope>
    <source>
        <strain evidence="1">TK-2024</strain>
        <tissue evidence="1">Old leaves</tissue>
    </source>
</reference>
<sequence length="93" mass="10233">MLQNISEVLEESTPREIDAARLEKDICLKVEALKAVIHIIFIHKEKNKLKNSKFISTIGYPSGTGSRKSGFNPGRNWDLDFGFGPSPIGTSSG</sequence>
<proteinExistence type="predicted"/>
<protein>
    <submittedName>
        <fullName evidence="1">Uncharacterized protein</fullName>
    </submittedName>
</protein>
<evidence type="ECO:0000313" key="2">
    <source>
        <dbReference type="Proteomes" id="UP001472677"/>
    </source>
</evidence>
<dbReference type="EMBL" id="JBBPBM010000076">
    <property type="protein sequence ID" value="KAK8512005.1"/>
    <property type="molecule type" value="Genomic_DNA"/>
</dbReference>